<dbReference type="OrthoDB" id="9829471at2"/>
<dbReference type="PROSITE" id="PS50935">
    <property type="entry name" value="SSB"/>
    <property type="match status" value="1"/>
</dbReference>
<name>A0A330LAG9_9BACT</name>
<dbReference type="Proteomes" id="UP000248168">
    <property type="component" value="Unassembled WGS sequence"/>
</dbReference>
<evidence type="ECO:0008006" key="5">
    <source>
        <dbReference type="Google" id="ProtNLM"/>
    </source>
</evidence>
<dbReference type="InterPro" id="IPR000424">
    <property type="entry name" value="Primosome_PriB/ssb"/>
</dbReference>
<dbReference type="Gene3D" id="2.40.50.140">
    <property type="entry name" value="Nucleic acid-binding proteins"/>
    <property type="match status" value="1"/>
</dbReference>
<dbReference type="AlphaFoldDB" id="A0A330LAG9"/>
<protein>
    <recommendedName>
        <fullName evidence="5">Single-stranded DNA-binding protein</fullName>
    </recommendedName>
</protein>
<reference evidence="4" key="1">
    <citation type="submission" date="2018-04" db="EMBL/GenBank/DDBJ databases">
        <authorList>
            <person name="Lucker S."/>
            <person name="Sakoula D."/>
        </authorList>
    </citation>
    <scope>NUCLEOTIDE SEQUENCE [LARGE SCALE GENOMIC DNA]</scope>
</reference>
<dbReference type="InterPro" id="IPR012340">
    <property type="entry name" value="NA-bd_OB-fold"/>
</dbReference>
<dbReference type="EMBL" id="OUNR01000001">
    <property type="protein sequence ID" value="SPP63946.1"/>
    <property type="molecule type" value="Genomic_DNA"/>
</dbReference>
<proteinExistence type="predicted"/>
<dbReference type="SUPFAM" id="SSF50249">
    <property type="entry name" value="Nucleic acid-binding proteins"/>
    <property type="match status" value="1"/>
</dbReference>
<dbReference type="RefSeq" id="WP_121988399.1">
    <property type="nucleotide sequence ID" value="NZ_OUNR01000001.1"/>
</dbReference>
<gene>
    <name evidence="3" type="ORF">NITLEN_11032</name>
</gene>
<organism evidence="3 4">
    <name type="scientific">Nitrospira lenta</name>
    <dbReference type="NCBI Taxonomy" id="1436998"/>
    <lineage>
        <taxon>Bacteria</taxon>
        <taxon>Pseudomonadati</taxon>
        <taxon>Nitrospirota</taxon>
        <taxon>Nitrospiria</taxon>
        <taxon>Nitrospirales</taxon>
        <taxon>Nitrospiraceae</taxon>
        <taxon>Nitrospira</taxon>
    </lineage>
</organism>
<sequence>MDTQLSSDPTNTWPLTDLNALSVTGTLVQEPDLLVGATGELVAVVVLAIEGKLQASASGTMIRHTYFVHAFAMSPVADWLATMRAGTRLRILGSLDYLYRADAPTVTERVVLSIRIEELALHA</sequence>
<evidence type="ECO:0000256" key="2">
    <source>
        <dbReference type="PROSITE-ProRule" id="PRU00252"/>
    </source>
</evidence>
<accession>A0A330LAG9</accession>
<evidence type="ECO:0000313" key="4">
    <source>
        <dbReference type="Proteomes" id="UP000248168"/>
    </source>
</evidence>
<keyword evidence="1 2" id="KW-0238">DNA-binding</keyword>
<dbReference type="GO" id="GO:0003697">
    <property type="term" value="F:single-stranded DNA binding"/>
    <property type="evidence" value="ECO:0007669"/>
    <property type="project" value="InterPro"/>
</dbReference>
<evidence type="ECO:0000256" key="1">
    <source>
        <dbReference type="ARBA" id="ARBA00023125"/>
    </source>
</evidence>
<dbReference type="InParanoid" id="A0A330LAG9"/>
<evidence type="ECO:0000313" key="3">
    <source>
        <dbReference type="EMBL" id="SPP63946.1"/>
    </source>
</evidence>
<keyword evidence="4" id="KW-1185">Reference proteome</keyword>